<dbReference type="RefSeq" id="WP_248667329.1">
    <property type="nucleotide sequence ID" value="NZ_JALPRX010000052.1"/>
</dbReference>
<dbReference type="InterPro" id="IPR029058">
    <property type="entry name" value="AB_hydrolase_fold"/>
</dbReference>
<proteinExistence type="predicted"/>
<evidence type="ECO:0000313" key="3">
    <source>
        <dbReference type="EMBL" id="MCK8785205.1"/>
    </source>
</evidence>
<dbReference type="Pfam" id="PF07859">
    <property type="entry name" value="Abhydrolase_3"/>
    <property type="match status" value="1"/>
</dbReference>
<dbReference type="EMBL" id="JALPRX010000052">
    <property type="protein sequence ID" value="MCK8785205.1"/>
    <property type="molecule type" value="Genomic_DNA"/>
</dbReference>
<name>A0A9X2BXQ5_9PROT</name>
<dbReference type="InterPro" id="IPR013094">
    <property type="entry name" value="AB_hydrolase_3"/>
</dbReference>
<protein>
    <submittedName>
        <fullName evidence="3">Alpha/beta hydrolase</fullName>
    </submittedName>
</protein>
<dbReference type="AlphaFoldDB" id="A0A9X2BXQ5"/>
<sequence length="288" mass="30489">MPDFAGAARAAPEQYERDYNPRAAVPDFQSFTDARMPLNERAWREARSAADIPYGPHPRHRLDLYRGAGDGPRPVHLFFHGGYWRGGDKANFGYLGAALAAQGITTVIPSYALCPESSLDAVVESALLAFGWVMRHVGAHGGDPARVGLSGHSAGAHLGAAILCEGGALVPPGAALRGATLVSGIYDPAPALHARVNAEIGLDPGVAARRNYEGRPLQIPCAVEVLAGGDEPDAWIDLSRRYAAGLRRLGHEPGFRVLPGLHHFGILDEYRAPGTALRRAVAAHLGLG</sequence>
<accession>A0A9X2BXQ5</accession>
<evidence type="ECO:0000259" key="2">
    <source>
        <dbReference type="Pfam" id="PF07859"/>
    </source>
</evidence>
<feature type="domain" description="Alpha/beta hydrolase fold-3" evidence="2">
    <location>
        <begin position="77"/>
        <end position="188"/>
    </location>
</feature>
<comment type="caution">
    <text evidence="3">The sequence shown here is derived from an EMBL/GenBank/DDBJ whole genome shotgun (WGS) entry which is preliminary data.</text>
</comment>
<evidence type="ECO:0000313" key="4">
    <source>
        <dbReference type="Proteomes" id="UP001139516"/>
    </source>
</evidence>
<organism evidence="3 4">
    <name type="scientific">Roseomonas acroporae</name>
    <dbReference type="NCBI Taxonomy" id="2937791"/>
    <lineage>
        <taxon>Bacteria</taxon>
        <taxon>Pseudomonadati</taxon>
        <taxon>Pseudomonadota</taxon>
        <taxon>Alphaproteobacteria</taxon>
        <taxon>Acetobacterales</taxon>
        <taxon>Roseomonadaceae</taxon>
        <taxon>Roseomonas</taxon>
    </lineage>
</organism>
<dbReference type="GO" id="GO:0016787">
    <property type="term" value="F:hydrolase activity"/>
    <property type="evidence" value="ECO:0007669"/>
    <property type="project" value="UniProtKB-KW"/>
</dbReference>
<dbReference type="PANTHER" id="PTHR48081">
    <property type="entry name" value="AB HYDROLASE SUPERFAMILY PROTEIN C4A8.06C"/>
    <property type="match status" value="1"/>
</dbReference>
<dbReference type="PANTHER" id="PTHR48081:SF33">
    <property type="entry name" value="KYNURENINE FORMAMIDASE"/>
    <property type="match status" value="1"/>
</dbReference>
<reference evidence="3" key="1">
    <citation type="submission" date="2022-04" db="EMBL/GenBank/DDBJ databases">
        <title>Roseomonas acroporae sp. nov., isolated from coral Acropora digitifera.</title>
        <authorList>
            <person name="Sun H."/>
        </authorList>
    </citation>
    <scope>NUCLEOTIDE SEQUENCE</scope>
    <source>
        <strain evidence="3">NAR14</strain>
    </source>
</reference>
<keyword evidence="4" id="KW-1185">Reference proteome</keyword>
<dbReference type="SUPFAM" id="SSF53474">
    <property type="entry name" value="alpha/beta-Hydrolases"/>
    <property type="match status" value="1"/>
</dbReference>
<keyword evidence="1 3" id="KW-0378">Hydrolase</keyword>
<dbReference type="Gene3D" id="3.40.50.1820">
    <property type="entry name" value="alpha/beta hydrolase"/>
    <property type="match status" value="1"/>
</dbReference>
<dbReference type="Proteomes" id="UP001139516">
    <property type="component" value="Unassembled WGS sequence"/>
</dbReference>
<gene>
    <name evidence="3" type="ORF">M0638_12500</name>
</gene>
<evidence type="ECO:0000256" key="1">
    <source>
        <dbReference type="ARBA" id="ARBA00022801"/>
    </source>
</evidence>
<dbReference type="InterPro" id="IPR050300">
    <property type="entry name" value="GDXG_lipolytic_enzyme"/>
</dbReference>